<accession>A0A380BF80</accession>
<evidence type="ECO:0000256" key="1">
    <source>
        <dbReference type="ARBA" id="ARBA00001755"/>
    </source>
</evidence>
<comment type="similarity">
    <text evidence="4 11">Belongs to the protoporphyrinogen/coproporphyrinogen oxidase family. Coproporphyrinogen III oxidase subfamily.</text>
</comment>
<dbReference type="UniPathway" id="UPA00252"/>
<organism evidence="13 14">
    <name type="scientific">Sporosarcina pasteurii</name>
    <name type="common">Bacillus pasteurii</name>
    <dbReference type="NCBI Taxonomy" id="1474"/>
    <lineage>
        <taxon>Bacteria</taxon>
        <taxon>Bacillati</taxon>
        <taxon>Bacillota</taxon>
        <taxon>Bacilli</taxon>
        <taxon>Bacillales</taxon>
        <taxon>Caryophanaceae</taxon>
        <taxon>Sporosarcina</taxon>
    </lineage>
</organism>
<proteinExistence type="inferred from homology"/>
<evidence type="ECO:0000256" key="11">
    <source>
        <dbReference type="RuleBase" id="RU364052"/>
    </source>
</evidence>
<dbReference type="GO" id="GO:0005737">
    <property type="term" value="C:cytoplasm"/>
    <property type="evidence" value="ECO:0007669"/>
    <property type="project" value="UniProtKB-SubCell"/>
</dbReference>
<protein>
    <recommendedName>
        <fullName evidence="6 11">Coproporphyrinogen III oxidase</fullName>
        <ecNumber evidence="5 11">1.3.3.15</ecNumber>
    </recommendedName>
</protein>
<evidence type="ECO:0000256" key="4">
    <source>
        <dbReference type="ARBA" id="ARBA00008310"/>
    </source>
</evidence>
<dbReference type="InterPro" id="IPR036188">
    <property type="entry name" value="FAD/NAD-bd_sf"/>
</dbReference>
<evidence type="ECO:0000256" key="9">
    <source>
        <dbReference type="ARBA" id="ARBA00023002"/>
    </source>
</evidence>
<reference evidence="13 14" key="1">
    <citation type="submission" date="2018-06" db="EMBL/GenBank/DDBJ databases">
        <authorList>
            <consortium name="Pathogen Informatics"/>
            <person name="Doyle S."/>
        </authorList>
    </citation>
    <scope>NUCLEOTIDE SEQUENCE [LARGE SCALE GENOMIC DNA]</scope>
    <source>
        <strain evidence="14">ATCC 11859 / DSM 33 / NCIB 8841 / NCTC 4822</strain>
    </source>
</reference>
<dbReference type="GO" id="GO:0006783">
    <property type="term" value="P:heme biosynthetic process"/>
    <property type="evidence" value="ECO:0007669"/>
    <property type="project" value="UniProtKB-UniRule"/>
</dbReference>
<keyword evidence="7 11" id="KW-0285">Flavoprotein</keyword>
<evidence type="ECO:0000259" key="12">
    <source>
        <dbReference type="Pfam" id="PF01593"/>
    </source>
</evidence>
<sequence length="475" mass="52634">MGKPCKKVIIIGGGITGLSAAFYTKKQFDEQQIPVDITLIEKSEELGGKIQTLRKDGFLIERGPDAFLARKLPIITLTKELGLEDELIGTNPNARTNYIYHKNKLHQMPLGLVLGIPTKLTPFMKTGLISPIGKLRASLDLLLPKKKNLEDESLGHFIQRRLGKEVLENITEPLLGGIYAGDTDTLSLQATFPNLVEMEQKYRSLILGMAAGMKNRPTSGDLPDAAKKSMFLTYKNGMSTLIEALKEALKSIRIIKGKGVTKVDQRDNGYQVHLDDQTKLHADGIVFALPNHHAASLLSDVESIHLLEKVNYVSVANVSLTFDKEDISYPMNGTGFLIPANEGTILTACTWSSSKWLHAAPENKYLLRCYVGREKDQQWVKWSDEEILAKVQKDLKDIMGITATPNSYTITRAMHSMPQYPLHHLEQLKKVRENLKAQKPGLFLCGAGYEGVGIPDCVGQGKRAAEQMVAYLAVN</sequence>
<keyword evidence="10 11" id="KW-0350">Heme biosynthesis</keyword>
<comment type="function">
    <text evidence="11">Involved in coproporphyrin-dependent heme b biosynthesis. Catalyzes the oxidation of coproporphyrinogen III to coproporphyrin III.</text>
</comment>
<evidence type="ECO:0000256" key="5">
    <source>
        <dbReference type="ARBA" id="ARBA00012402"/>
    </source>
</evidence>
<feature type="domain" description="Amine oxidase" evidence="12">
    <location>
        <begin position="15"/>
        <end position="468"/>
    </location>
</feature>
<dbReference type="NCBIfam" id="TIGR00562">
    <property type="entry name" value="proto_IX_ox"/>
    <property type="match status" value="1"/>
</dbReference>
<evidence type="ECO:0000256" key="10">
    <source>
        <dbReference type="ARBA" id="ARBA00023133"/>
    </source>
</evidence>
<comment type="catalytic activity">
    <reaction evidence="1">
        <text>coproporphyrinogen III + 3 O2 = coproporphyrin III + 3 H2O2</text>
        <dbReference type="Rhea" id="RHEA:43436"/>
        <dbReference type="ChEBI" id="CHEBI:15379"/>
        <dbReference type="ChEBI" id="CHEBI:16240"/>
        <dbReference type="ChEBI" id="CHEBI:57309"/>
        <dbReference type="ChEBI" id="CHEBI:131725"/>
        <dbReference type="EC" id="1.3.3.15"/>
    </reaction>
    <physiologicalReaction direction="left-to-right" evidence="1">
        <dbReference type="Rhea" id="RHEA:43437"/>
    </physiologicalReaction>
</comment>
<dbReference type="Pfam" id="PF01593">
    <property type="entry name" value="Amino_oxidase"/>
    <property type="match status" value="1"/>
</dbReference>
<name>A0A380BF80_SPOPA</name>
<keyword evidence="11" id="KW-0963">Cytoplasm</keyword>
<keyword evidence="8 11" id="KW-0274">FAD</keyword>
<dbReference type="EMBL" id="UGYZ01000002">
    <property type="protein sequence ID" value="SUI99463.1"/>
    <property type="molecule type" value="Genomic_DNA"/>
</dbReference>
<dbReference type="Gene3D" id="3.90.660.20">
    <property type="entry name" value="Protoporphyrinogen oxidase, mitochondrial, domain 2"/>
    <property type="match status" value="1"/>
</dbReference>
<comment type="cofactor">
    <cofactor evidence="2 11">
        <name>FAD</name>
        <dbReference type="ChEBI" id="CHEBI:57692"/>
    </cofactor>
</comment>
<evidence type="ECO:0000256" key="3">
    <source>
        <dbReference type="ARBA" id="ARBA00004744"/>
    </source>
</evidence>
<evidence type="ECO:0000256" key="6">
    <source>
        <dbReference type="ARBA" id="ARBA00019046"/>
    </source>
</evidence>
<gene>
    <name evidence="13" type="primary">hemY_1</name>
    <name evidence="13" type="ORF">NCTC4822_00627</name>
</gene>
<dbReference type="EC" id="1.3.3.15" evidence="5 11"/>
<comment type="subcellular location">
    <subcellularLocation>
        <location evidence="11">Cytoplasm</location>
    </subcellularLocation>
</comment>
<evidence type="ECO:0000256" key="8">
    <source>
        <dbReference type="ARBA" id="ARBA00022827"/>
    </source>
</evidence>
<dbReference type="InterPro" id="IPR002937">
    <property type="entry name" value="Amino_oxidase"/>
</dbReference>
<evidence type="ECO:0000313" key="14">
    <source>
        <dbReference type="Proteomes" id="UP000254519"/>
    </source>
</evidence>
<dbReference type="OrthoDB" id="9805195at2"/>
<dbReference type="RefSeq" id="WP_115360098.1">
    <property type="nucleotide sequence ID" value="NZ_CP038012.1"/>
</dbReference>
<keyword evidence="9 11" id="KW-0560">Oxidoreductase</keyword>
<dbReference type="Gene3D" id="3.50.50.60">
    <property type="entry name" value="FAD/NAD(P)-binding domain"/>
    <property type="match status" value="1"/>
</dbReference>
<dbReference type="Proteomes" id="UP000254519">
    <property type="component" value="Unassembled WGS sequence"/>
</dbReference>
<evidence type="ECO:0000313" key="13">
    <source>
        <dbReference type="EMBL" id="SUI99463.1"/>
    </source>
</evidence>
<dbReference type="InterPro" id="IPR004572">
    <property type="entry name" value="Protoporphyrinogen_oxidase"/>
</dbReference>
<dbReference type="PANTHER" id="PTHR42923">
    <property type="entry name" value="PROTOPORPHYRINOGEN OXIDASE"/>
    <property type="match status" value="1"/>
</dbReference>
<evidence type="ECO:0000256" key="2">
    <source>
        <dbReference type="ARBA" id="ARBA00001974"/>
    </source>
</evidence>
<dbReference type="PANTHER" id="PTHR42923:SF3">
    <property type="entry name" value="PROTOPORPHYRINOGEN OXIDASE"/>
    <property type="match status" value="1"/>
</dbReference>
<dbReference type="NCBIfam" id="NF008845">
    <property type="entry name" value="PRK11883.1-5"/>
    <property type="match status" value="1"/>
</dbReference>
<dbReference type="InterPro" id="IPR050464">
    <property type="entry name" value="Zeta_carotene_desat/Oxidored"/>
</dbReference>
<keyword evidence="14" id="KW-1185">Reference proteome</keyword>
<dbReference type="Gene3D" id="1.10.3110.10">
    <property type="entry name" value="protoporphyrinogen ix oxidase, domain 3"/>
    <property type="match status" value="1"/>
</dbReference>
<evidence type="ECO:0000256" key="7">
    <source>
        <dbReference type="ARBA" id="ARBA00022630"/>
    </source>
</evidence>
<dbReference type="SUPFAM" id="SSF54373">
    <property type="entry name" value="FAD-linked reductases, C-terminal domain"/>
    <property type="match status" value="1"/>
</dbReference>
<dbReference type="SUPFAM" id="SSF51905">
    <property type="entry name" value="FAD/NAD(P)-binding domain"/>
    <property type="match status" value="1"/>
</dbReference>
<dbReference type="AlphaFoldDB" id="A0A380BF80"/>
<dbReference type="GO" id="GO:0004729">
    <property type="term" value="F:oxygen-dependent protoporphyrinogen oxidase activity"/>
    <property type="evidence" value="ECO:0007669"/>
    <property type="project" value="UniProtKB-UniRule"/>
</dbReference>
<comment type="pathway">
    <text evidence="3 11">Porphyrin-containing compound metabolism; protoheme biosynthesis.</text>
</comment>